<sequence>MKLPQKNIFHTTVKVLSKSKLLPFLFIFFFISCRSQELKYEDLKALPSTHNIKNDIVFKLLDKLELRKNLFSNKSDCIYLDFKKIKTNDYTVSATQLSYLDSKILAHDSTKILKGYINNSNKIIFLFGDIDDFLFTRNNVRMESVLKTSYKVDKNHPPLPLHINFITYQILNNNLIELND</sequence>
<dbReference type="AlphaFoldDB" id="A0A086AKU1"/>
<evidence type="ECO:0000313" key="2">
    <source>
        <dbReference type="EMBL" id="OXA95140.1"/>
    </source>
</evidence>
<dbReference type="PROSITE" id="PS51257">
    <property type="entry name" value="PROKAR_LIPOPROTEIN"/>
    <property type="match status" value="1"/>
</dbReference>
<reference evidence="2 4" key="2">
    <citation type="submission" date="2016-11" db="EMBL/GenBank/DDBJ databases">
        <title>Whole genomes of Flavobacteriaceae.</title>
        <authorList>
            <person name="Stine C."/>
            <person name="Li C."/>
            <person name="Tadesse D."/>
        </authorList>
    </citation>
    <scope>NUCLEOTIDE SEQUENCE [LARGE SCALE GENOMIC DNA]</scope>
    <source>
        <strain evidence="2 4">ATCC 29551</strain>
    </source>
</reference>
<evidence type="ECO:0000313" key="1">
    <source>
        <dbReference type="EMBL" id="KFF17305.1"/>
    </source>
</evidence>
<accession>A0A086AKU1</accession>
<keyword evidence="4" id="KW-1185">Reference proteome</keyword>
<proteinExistence type="predicted"/>
<gene>
    <name evidence="2" type="ORF">B0A62_09565</name>
    <name evidence="1" type="ORF">IW20_08150</name>
</gene>
<dbReference type="EMBL" id="JPRM01000010">
    <property type="protein sequence ID" value="KFF17305.1"/>
    <property type="molecule type" value="Genomic_DNA"/>
</dbReference>
<evidence type="ECO:0000313" key="3">
    <source>
        <dbReference type="Proteomes" id="UP000028712"/>
    </source>
</evidence>
<reference evidence="1 3" key="1">
    <citation type="submission" date="2014-07" db="EMBL/GenBank/DDBJ databases">
        <title>Genome of Flavobacterium hydatis DSM 2063.</title>
        <authorList>
            <person name="Pipes S.E."/>
            <person name="Stropko S.J."/>
            <person name="Newman J.D."/>
        </authorList>
    </citation>
    <scope>NUCLEOTIDE SEQUENCE [LARGE SCALE GENOMIC DNA]</scope>
    <source>
        <strain evidence="1 3">DSM 2063</strain>
    </source>
</reference>
<organism evidence="1 3">
    <name type="scientific">Flavobacterium hydatis</name>
    <name type="common">Cytophaga aquatilis</name>
    <dbReference type="NCBI Taxonomy" id="991"/>
    <lineage>
        <taxon>Bacteria</taxon>
        <taxon>Pseudomonadati</taxon>
        <taxon>Bacteroidota</taxon>
        <taxon>Flavobacteriia</taxon>
        <taxon>Flavobacteriales</taxon>
        <taxon>Flavobacteriaceae</taxon>
        <taxon>Flavobacterium</taxon>
    </lineage>
</organism>
<dbReference type="Proteomes" id="UP000198424">
    <property type="component" value="Unassembled WGS sequence"/>
</dbReference>
<protein>
    <submittedName>
        <fullName evidence="1">Uncharacterized protein</fullName>
    </submittedName>
</protein>
<dbReference type="RefSeq" id="WP_035620686.1">
    <property type="nucleotide sequence ID" value="NZ_JBEWQG010000003.1"/>
</dbReference>
<dbReference type="EMBL" id="MUGY01000008">
    <property type="protein sequence ID" value="OXA95140.1"/>
    <property type="molecule type" value="Genomic_DNA"/>
</dbReference>
<name>A0A086AKU1_FLAHY</name>
<evidence type="ECO:0000313" key="4">
    <source>
        <dbReference type="Proteomes" id="UP000198424"/>
    </source>
</evidence>
<comment type="caution">
    <text evidence="1">The sequence shown here is derived from an EMBL/GenBank/DDBJ whole genome shotgun (WGS) entry which is preliminary data.</text>
</comment>
<dbReference type="STRING" id="991.IW20_08150"/>
<dbReference type="Proteomes" id="UP000028712">
    <property type="component" value="Unassembled WGS sequence"/>
</dbReference>